<dbReference type="OrthoDB" id="9852728at2"/>
<feature type="region of interest" description="Disordered" evidence="1">
    <location>
        <begin position="312"/>
        <end position="370"/>
    </location>
</feature>
<feature type="compositionally biased region" description="Acidic residues" evidence="1">
    <location>
        <begin position="331"/>
        <end position="341"/>
    </location>
</feature>
<dbReference type="EMBL" id="QFFJ01000002">
    <property type="protein sequence ID" value="RBL89625.1"/>
    <property type="molecule type" value="Genomic_DNA"/>
</dbReference>
<organism evidence="2 3">
    <name type="scientific">Chitinophaga flava</name>
    <dbReference type="NCBI Taxonomy" id="2259036"/>
    <lineage>
        <taxon>Bacteria</taxon>
        <taxon>Pseudomonadati</taxon>
        <taxon>Bacteroidota</taxon>
        <taxon>Chitinophagia</taxon>
        <taxon>Chitinophagales</taxon>
        <taxon>Chitinophagaceae</taxon>
        <taxon>Chitinophaga</taxon>
    </lineage>
</organism>
<evidence type="ECO:0000313" key="3">
    <source>
        <dbReference type="Proteomes" id="UP000253410"/>
    </source>
</evidence>
<accession>A0A365XVL0</accession>
<comment type="caution">
    <text evidence="2">The sequence shown here is derived from an EMBL/GenBank/DDBJ whole genome shotgun (WGS) entry which is preliminary data.</text>
</comment>
<reference evidence="2 3" key="1">
    <citation type="submission" date="2018-05" db="EMBL/GenBank/DDBJ databases">
        <title>Chitinophaga sp. K3CV102501T nov., isolated from isolated from a monsoon evergreen broad-leaved forest soil.</title>
        <authorList>
            <person name="Lv Y."/>
        </authorList>
    </citation>
    <scope>NUCLEOTIDE SEQUENCE [LARGE SCALE GENOMIC DNA]</scope>
    <source>
        <strain evidence="2 3">GDMCC 1.1325</strain>
    </source>
</reference>
<name>A0A365XVL0_9BACT</name>
<dbReference type="AlphaFoldDB" id="A0A365XVL0"/>
<dbReference type="RefSeq" id="WP_113618376.1">
    <property type="nucleotide sequence ID" value="NZ_QFFJ01000002.1"/>
</dbReference>
<keyword evidence="3" id="KW-1185">Reference proteome</keyword>
<protein>
    <submittedName>
        <fullName evidence="2">Uncharacterized protein</fullName>
    </submittedName>
</protein>
<dbReference type="Proteomes" id="UP000253410">
    <property type="component" value="Unassembled WGS sequence"/>
</dbReference>
<gene>
    <name evidence="2" type="ORF">DF182_24290</name>
</gene>
<proteinExistence type="predicted"/>
<sequence>MRPFKRNLIPSTISYSHFYNALTDNTGEYCHFCEKTLRNGGQLFHRNKGVLDVDTIVTANDWTDLFLVCDDCAAAVQREVIIKKPGDKVEDDMDLSDDTPVVTEEDADWMAKVFIPSKKKQWVLPSGEDACLWPDDPEVQVYRNASLLLLSENMDVWRVVDRNGTLISEEIRPSVALQPVDTLEKELAAKLWNTIHHFKLNGFYLSTHPSDHINRVYYIPEGQQFNDMRLVMRRKVIQLASRYLDQMNILAKFAYLGAQPITNQFKVLQELYGYWSVWAVALKLSAITGEPAPVSGALTDSLLSIVREENRLKRKKDDKDKDDKKPKPEEPELGDTPDEDYQSEKKKRKPDNDPESNDQREGNGDDMNDE</sequence>
<evidence type="ECO:0000313" key="2">
    <source>
        <dbReference type="EMBL" id="RBL89625.1"/>
    </source>
</evidence>
<feature type="compositionally biased region" description="Basic and acidic residues" evidence="1">
    <location>
        <begin position="312"/>
        <end position="330"/>
    </location>
</feature>
<evidence type="ECO:0000256" key="1">
    <source>
        <dbReference type="SAM" id="MobiDB-lite"/>
    </source>
</evidence>